<dbReference type="AlphaFoldDB" id="A0A0F9WJX0"/>
<protein>
    <recommendedName>
        <fullName evidence="2">DUF6644 domain-containing protein</fullName>
    </recommendedName>
</protein>
<proteinExistence type="predicted"/>
<keyword evidence="1" id="KW-0472">Membrane</keyword>
<dbReference type="EMBL" id="LAZR01000001">
    <property type="protein sequence ID" value="KKO12868.1"/>
    <property type="molecule type" value="Genomic_DNA"/>
</dbReference>
<evidence type="ECO:0000259" key="2">
    <source>
        <dbReference type="Pfam" id="PF20349"/>
    </source>
</evidence>
<gene>
    <name evidence="3" type="ORF">LCGC14_0008850</name>
</gene>
<sequence length="169" mass="18723">MVEFLSSIGHNIGIFAFMNTQWGWPAIESLHFIGLTLLLGTVGLFDLRLLGVGRGIEIAALHSLVPWGVAGFCLNVTTGFMFLVSDPGQYVYNPAFQMKLLAMLIAGTNLLVFYTLLAPQVRALPNAVVVPRSARLVALVSLLCWIAVISFGRLITFYRPPEFWCFWCL</sequence>
<feature type="transmembrane region" description="Helical" evidence="1">
    <location>
        <begin position="30"/>
        <end position="52"/>
    </location>
</feature>
<feature type="transmembrane region" description="Helical" evidence="1">
    <location>
        <begin position="64"/>
        <end position="84"/>
    </location>
</feature>
<feature type="domain" description="DUF6644" evidence="2">
    <location>
        <begin position="28"/>
        <end position="157"/>
    </location>
</feature>
<comment type="caution">
    <text evidence="3">The sequence shown here is derived from an EMBL/GenBank/DDBJ whole genome shotgun (WGS) entry which is preliminary data.</text>
</comment>
<dbReference type="InterPro" id="IPR046586">
    <property type="entry name" value="DUF6644"/>
</dbReference>
<dbReference type="Pfam" id="PF20349">
    <property type="entry name" value="DUF6644"/>
    <property type="match status" value="1"/>
</dbReference>
<accession>A0A0F9WJX0</accession>
<reference evidence="3" key="1">
    <citation type="journal article" date="2015" name="Nature">
        <title>Complex archaea that bridge the gap between prokaryotes and eukaryotes.</title>
        <authorList>
            <person name="Spang A."/>
            <person name="Saw J.H."/>
            <person name="Jorgensen S.L."/>
            <person name="Zaremba-Niedzwiedzka K."/>
            <person name="Martijn J."/>
            <person name="Lind A.E."/>
            <person name="van Eijk R."/>
            <person name="Schleper C."/>
            <person name="Guy L."/>
            <person name="Ettema T.J."/>
        </authorList>
    </citation>
    <scope>NUCLEOTIDE SEQUENCE</scope>
</reference>
<name>A0A0F9WJX0_9ZZZZ</name>
<evidence type="ECO:0000256" key="1">
    <source>
        <dbReference type="SAM" id="Phobius"/>
    </source>
</evidence>
<keyword evidence="1" id="KW-0812">Transmembrane</keyword>
<evidence type="ECO:0000313" key="3">
    <source>
        <dbReference type="EMBL" id="KKO12868.1"/>
    </source>
</evidence>
<feature type="transmembrane region" description="Helical" evidence="1">
    <location>
        <begin position="136"/>
        <end position="155"/>
    </location>
</feature>
<feature type="transmembrane region" description="Helical" evidence="1">
    <location>
        <begin position="96"/>
        <end position="116"/>
    </location>
</feature>
<keyword evidence="1" id="KW-1133">Transmembrane helix</keyword>
<organism evidence="3">
    <name type="scientific">marine sediment metagenome</name>
    <dbReference type="NCBI Taxonomy" id="412755"/>
    <lineage>
        <taxon>unclassified sequences</taxon>
        <taxon>metagenomes</taxon>
        <taxon>ecological metagenomes</taxon>
    </lineage>
</organism>